<dbReference type="RefSeq" id="WP_029243120.1">
    <property type="nucleotide sequence ID" value="NZ_CP036495.1"/>
</dbReference>
<evidence type="ECO:0000256" key="4">
    <source>
        <dbReference type="SAM" id="Coils"/>
    </source>
</evidence>
<protein>
    <submittedName>
        <fullName evidence="8">Toxin</fullName>
    </submittedName>
</protein>
<sequence length="405" mass="44976">MSKRRQQTWRHTGGDGGGYRYIDDLTEAELATRDAEEKLHNERAERERARLDQAIHQSKERAAELAQRKKEEDQRCGYVFSKSRKLPNGVIDDMTRCDFSIVEVLDDYGDWAALGTGVAIGSGPASLKLLTPASSSTNIAARLGGSLSLEIISKAISPAMARGSVVGTLALLLPANTDKDSAFYKREQYDLLTLGRTQVRLNVKQLSDGSVDAYGFYKGNNPEWQKVPIVKAVSRGEEFVAELDQGINLIWTPATDRSEVLGIPALEVKSFPKLILVYPTSERAQQNHENPVLPVDYRDAILVFPVDTGLQPIYVALSLSEGSYHHPPILLPGFPEATKTGRKTAVRGGGKLRKRWKTAKGLIFEWDYQHGMVEMYNKRGKHLGEFNPETGIQTKDADPKRSIEP</sequence>
<proteinExistence type="predicted"/>
<keyword evidence="3" id="KW-0078">Bacteriocin</keyword>
<dbReference type="SUPFAM" id="SSF69369">
    <property type="entry name" value="Cloacin translocation domain"/>
    <property type="match status" value="1"/>
</dbReference>
<dbReference type="SUPFAM" id="SSF63840">
    <property type="entry name" value="Ribonuclease domain of colicin E3"/>
    <property type="match status" value="1"/>
</dbReference>
<evidence type="ECO:0000256" key="5">
    <source>
        <dbReference type="SAM" id="MobiDB-lite"/>
    </source>
</evidence>
<feature type="domain" description="Pyosin/cloacin translocation" evidence="6">
    <location>
        <begin position="197"/>
        <end position="315"/>
    </location>
</feature>
<dbReference type="Pfam" id="PF09000">
    <property type="entry name" value="Cytotoxic"/>
    <property type="match status" value="1"/>
</dbReference>
<dbReference type="Proteomes" id="UP001163644">
    <property type="component" value="Chromosome"/>
</dbReference>
<dbReference type="InterPro" id="IPR036302">
    <property type="entry name" value="Pyosin/cloacin_T_dom_sf"/>
</dbReference>
<dbReference type="Pfam" id="PF06958">
    <property type="entry name" value="Pyocin_S"/>
    <property type="match status" value="1"/>
</dbReference>
<evidence type="ECO:0000313" key="8">
    <source>
        <dbReference type="EMBL" id="UZA71266.1"/>
    </source>
</evidence>
<dbReference type="GO" id="GO:0043022">
    <property type="term" value="F:ribosome binding"/>
    <property type="evidence" value="ECO:0007669"/>
    <property type="project" value="InterPro"/>
</dbReference>
<dbReference type="GO" id="GO:0016788">
    <property type="term" value="F:hydrolase activity, acting on ester bonds"/>
    <property type="evidence" value="ECO:0007669"/>
    <property type="project" value="InterPro"/>
</dbReference>
<evidence type="ECO:0000256" key="1">
    <source>
        <dbReference type="ARBA" id="ARBA00022529"/>
    </source>
</evidence>
<feature type="region of interest" description="Disordered" evidence="5">
    <location>
        <begin position="1"/>
        <end position="20"/>
    </location>
</feature>
<organism evidence="8 9">
    <name type="scientific">Pseudomonas viridiflava</name>
    <name type="common">Phytomonas viridiflava</name>
    <dbReference type="NCBI Taxonomy" id="33069"/>
    <lineage>
        <taxon>Bacteria</taxon>
        <taxon>Pseudomonadati</taxon>
        <taxon>Pseudomonadota</taxon>
        <taxon>Gammaproteobacteria</taxon>
        <taxon>Pseudomonadales</taxon>
        <taxon>Pseudomonadaceae</taxon>
        <taxon>Pseudomonas</taxon>
    </lineage>
</organism>
<keyword evidence="4" id="KW-0175">Coiled coil</keyword>
<dbReference type="GO" id="GO:0031640">
    <property type="term" value="P:killing of cells of another organism"/>
    <property type="evidence" value="ECO:0007669"/>
    <property type="project" value="UniProtKB-KW"/>
</dbReference>
<feature type="region of interest" description="Disordered" evidence="5">
    <location>
        <begin position="385"/>
        <end position="405"/>
    </location>
</feature>
<keyword evidence="1" id="KW-0929">Antimicrobial</keyword>
<evidence type="ECO:0000256" key="2">
    <source>
        <dbReference type="ARBA" id="ARBA00023022"/>
    </source>
</evidence>
<gene>
    <name evidence="8" type="ORF">EZZ81_24740</name>
</gene>
<dbReference type="InterPro" id="IPR016128">
    <property type="entry name" value="Pyosin/cloacin_T_dom"/>
</dbReference>
<dbReference type="GO" id="GO:0003723">
    <property type="term" value="F:RNA binding"/>
    <property type="evidence" value="ECO:0007669"/>
    <property type="project" value="InterPro"/>
</dbReference>
<feature type="compositionally biased region" description="Basic and acidic residues" evidence="5">
    <location>
        <begin position="395"/>
        <end position="405"/>
    </location>
</feature>
<dbReference type="AlphaFoldDB" id="A0AA46W027"/>
<dbReference type="EMBL" id="CP036495">
    <property type="protein sequence ID" value="UZA71266.1"/>
    <property type="molecule type" value="Genomic_DNA"/>
</dbReference>
<dbReference type="InterPro" id="IPR009105">
    <property type="entry name" value="Colicin_E3_ribonuclease"/>
</dbReference>
<feature type="domain" description="Colicin E3-like ribonuclease" evidence="7">
    <location>
        <begin position="328"/>
        <end position="404"/>
    </location>
</feature>
<reference evidence="8" key="1">
    <citation type="submission" date="2019-02" db="EMBL/GenBank/DDBJ databases">
        <authorList>
            <person name="Lutz S."/>
            <person name="Schori C."/>
            <person name="Ahrens C.H."/>
            <person name="Gueguen E."/>
        </authorList>
    </citation>
    <scope>NUCLEOTIDE SEQUENCE</scope>
    <source>
        <strain evidence="8">Psy35</strain>
    </source>
</reference>
<accession>A0AA46W027</accession>
<evidence type="ECO:0000313" key="9">
    <source>
        <dbReference type="Proteomes" id="UP001163644"/>
    </source>
</evidence>
<keyword evidence="2" id="KW-0044">Antibiotic</keyword>
<dbReference type="Gene3D" id="3.10.380.10">
    <property type="entry name" value="Colicin E3-like ribonuclease domain"/>
    <property type="match status" value="1"/>
</dbReference>
<dbReference type="GO" id="GO:0042742">
    <property type="term" value="P:defense response to bacterium"/>
    <property type="evidence" value="ECO:0007669"/>
    <property type="project" value="UniProtKB-KW"/>
</dbReference>
<evidence type="ECO:0000256" key="3">
    <source>
        <dbReference type="ARBA" id="ARBA00023048"/>
    </source>
</evidence>
<name>A0AA46W027_PSEVI</name>
<dbReference type="InterPro" id="IPR036725">
    <property type="entry name" value="ColE3_ribonuclease_sf"/>
</dbReference>
<evidence type="ECO:0000259" key="6">
    <source>
        <dbReference type="Pfam" id="PF06958"/>
    </source>
</evidence>
<evidence type="ECO:0000259" key="7">
    <source>
        <dbReference type="Pfam" id="PF09000"/>
    </source>
</evidence>
<feature type="coiled-coil region" evidence="4">
    <location>
        <begin position="25"/>
        <end position="75"/>
    </location>
</feature>